<keyword evidence="2" id="KW-1185">Reference proteome</keyword>
<sequence length="81" mass="9788">MNVFETIEKINRLHTLIRRKQTGNSRQLAGRLSLSRTVLFELMRELRDMGAPIVYCRVRQCYYYEKEFNLCIQIIMKETEE</sequence>
<evidence type="ECO:0000313" key="2">
    <source>
        <dbReference type="Proteomes" id="UP001549749"/>
    </source>
</evidence>
<dbReference type="EMBL" id="JBEXAC010000002">
    <property type="protein sequence ID" value="MET6999906.1"/>
    <property type="molecule type" value="Genomic_DNA"/>
</dbReference>
<organism evidence="1 2">
    <name type="scientific">Chitinophaga defluvii</name>
    <dbReference type="NCBI Taxonomy" id="3163343"/>
    <lineage>
        <taxon>Bacteria</taxon>
        <taxon>Pseudomonadati</taxon>
        <taxon>Bacteroidota</taxon>
        <taxon>Chitinophagia</taxon>
        <taxon>Chitinophagales</taxon>
        <taxon>Chitinophagaceae</taxon>
        <taxon>Chitinophaga</taxon>
    </lineage>
</organism>
<evidence type="ECO:0000313" key="1">
    <source>
        <dbReference type="EMBL" id="MET6999906.1"/>
    </source>
</evidence>
<dbReference type="InterPro" id="IPR036390">
    <property type="entry name" value="WH_DNA-bd_sf"/>
</dbReference>
<dbReference type="SUPFAM" id="SSF46785">
    <property type="entry name" value="Winged helix' DNA-binding domain"/>
    <property type="match status" value="1"/>
</dbReference>
<gene>
    <name evidence="1" type="ORF">ABR189_21130</name>
</gene>
<protein>
    <recommendedName>
        <fullName evidence="3">HTH domain-containing protein</fullName>
    </recommendedName>
</protein>
<name>A0ABV2TA63_9BACT</name>
<reference evidence="1 2" key="1">
    <citation type="submission" date="2024-06" db="EMBL/GenBank/DDBJ databases">
        <title>Chitinophaga defluvii sp. nov., isolated from municipal sewage.</title>
        <authorList>
            <person name="Zhang L."/>
        </authorList>
    </citation>
    <scope>NUCLEOTIDE SEQUENCE [LARGE SCALE GENOMIC DNA]</scope>
    <source>
        <strain evidence="1 2">H8</strain>
    </source>
</reference>
<proteinExistence type="predicted"/>
<accession>A0ABV2TA63</accession>
<evidence type="ECO:0008006" key="3">
    <source>
        <dbReference type="Google" id="ProtNLM"/>
    </source>
</evidence>
<comment type="caution">
    <text evidence="1">The sequence shown here is derived from an EMBL/GenBank/DDBJ whole genome shotgun (WGS) entry which is preliminary data.</text>
</comment>
<dbReference type="RefSeq" id="WP_354662467.1">
    <property type="nucleotide sequence ID" value="NZ_JBEXAC010000002.1"/>
</dbReference>
<dbReference type="Proteomes" id="UP001549749">
    <property type="component" value="Unassembled WGS sequence"/>
</dbReference>